<reference evidence="2" key="1">
    <citation type="submission" date="2016-03" db="EMBL/GenBank/DDBJ databases">
        <title>Mechanisms controlling the formation of the plant cell surface in tip-growing cells are functionally conserved among land plants.</title>
        <authorList>
            <person name="Honkanen S."/>
            <person name="Jones V.A."/>
            <person name="Morieri G."/>
            <person name="Champion C."/>
            <person name="Hetherington A.J."/>
            <person name="Kelly S."/>
            <person name="Saint-Marcoux D."/>
            <person name="Proust H."/>
            <person name="Prescott H."/>
            <person name="Dolan L."/>
        </authorList>
    </citation>
    <scope>NUCLEOTIDE SEQUENCE [LARGE SCALE GENOMIC DNA]</scope>
    <source>
        <tissue evidence="2">Whole gametophyte</tissue>
    </source>
</reference>
<accession>A0A176WC95</accession>
<dbReference type="EMBL" id="LVLJ01001262">
    <property type="protein sequence ID" value="OAE30709.1"/>
    <property type="molecule type" value="Genomic_DNA"/>
</dbReference>
<organism evidence="2 3">
    <name type="scientific">Marchantia polymorpha subsp. ruderalis</name>
    <dbReference type="NCBI Taxonomy" id="1480154"/>
    <lineage>
        <taxon>Eukaryota</taxon>
        <taxon>Viridiplantae</taxon>
        <taxon>Streptophyta</taxon>
        <taxon>Embryophyta</taxon>
        <taxon>Marchantiophyta</taxon>
        <taxon>Marchantiopsida</taxon>
        <taxon>Marchantiidae</taxon>
        <taxon>Marchantiales</taxon>
        <taxon>Marchantiaceae</taxon>
        <taxon>Marchantia</taxon>
    </lineage>
</organism>
<keyword evidence="3" id="KW-1185">Reference proteome</keyword>
<sequence>MKVGGGAISKARPRQAVQVWNQNDNGGILLEKVHFWNLGTQEIDGRQGDHIRRTRAVDEHIGDTLRPSALELGEEQILSVPRTERSQKGHFVSIRIVPGIIASESSGSESPPNQLLLERERERERGSRRILDVPKCKRVQVSVEAQIDFAAVSSRLLQHRRWAGSAPTIKGSNCMDSSDGGSGSSGSSSSSRIGSSERCSAQLRQGRSSDREFCKWMSEQVQKSGLVRDSRDRSVVVEGIQRSRLDGAHLHEAEVAQTDAPHVRLRILDRKR</sequence>
<comment type="caution">
    <text evidence="2">The sequence shown here is derived from an EMBL/GenBank/DDBJ whole genome shotgun (WGS) entry which is preliminary data.</text>
</comment>
<gene>
    <name evidence="2" type="ORF">AXG93_402s1220</name>
</gene>
<name>A0A176WC95_MARPO</name>
<evidence type="ECO:0000313" key="3">
    <source>
        <dbReference type="Proteomes" id="UP000077202"/>
    </source>
</evidence>
<feature type="region of interest" description="Disordered" evidence="1">
    <location>
        <begin position="167"/>
        <end position="204"/>
    </location>
</feature>
<evidence type="ECO:0000256" key="1">
    <source>
        <dbReference type="SAM" id="MobiDB-lite"/>
    </source>
</evidence>
<evidence type="ECO:0000313" key="2">
    <source>
        <dbReference type="EMBL" id="OAE30709.1"/>
    </source>
</evidence>
<feature type="compositionally biased region" description="Low complexity" evidence="1">
    <location>
        <begin position="185"/>
        <end position="196"/>
    </location>
</feature>
<dbReference type="AlphaFoldDB" id="A0A176WC95"/>
<proteinExistence type="predicted"/>
<protein>
    <submittedName>
        <fullName evidence="2">Uncharacterized protein</fullName>
    </submittedName>
</protein>
<dbReference type="Proteomes" id="UP000077202">
    <property type="component" value="Unassembled WGS sequence"/>
</dbReference>